<dbReference type="EMBL" id="CP017641">
    <property type="protein sequence ID" value="APZ95822.1"/>
    <property type="molecule type" value="Genomic_DNA"/>
</dbReference>
<dbReference type="KEGG" id="fmr:Fuma_05484"/>
<dbReference type="CDD" id="cd03034">
    <property type="entry name" value="ArsC_ArsC"/>
    <property type="match status" value="1"/>
</dbReference>
<proteinExistence type="inferred from homology"/>
<dbReference type="OrthoDB" id="9794155at2"/>
<gene>
    <name evidence="4" type="primary">arsC_2</name>
    <name evidence="4" type="ORF">Fuma_05484</name>
</gene>
<dbReference type="SUPFAM" id="SSF52833">
    <property type="entry name" value="Thioredoxin-like"/>
    <property type="match status" value="1"/>
</dbReference>
<dbReference type="STRING" id="1891926.Fuma_05484"/>
<keyword evidence="5" id="KW-1185">Reference proteome</keyword>
<sequence length="116" mass="13082">MTTIYHNPRCSKSRSALELLQSRGIPFEGVKYLDDPPDEKKLGQIVKWLGIKPEQLVRKKEKLFAELQLGEKSLSDKEWIAVLAANPKLIERPIVVHGKKAAIGRPLENISELLDA</sequence>
<dbReference type="Gene3D" id="3.40.30.10">
    <property type="entry name" value="Glutaredoxin"/>
    <property type="match status" value="1"/>
</dbReference>
<dbReference type="GO" id="GO:0008794">
    <property type="term" value="F:arsenate reductase (glutaredoxin) activity"/>
    <property type="evidence" value="ECO:0007669"/>
    <property type="project" value="UniProtKB-EC"/>
</dbReference>
<protein>
    <submittedName>
        <fullName evidence="4">Arsenate reductase</fullName>
        <ecNumber evidence="4">1.20.4.1</ecNumber>
    </submittedName>
</protein>
<dbReference type="InterPro" id="IPR006659">
    <property type="entry name" value="Arsenate_reductase"/>
</dbReference>
<name>A0A1P8WP33_9PLAN</name>
<evidence type="ECO:0000256" key="3">
    <source>
        <dbReference type="PROSITE-ProRule" id="PRU01282"/>
    </source>
</evidence>
<evidence type="ECO:0000256" key="2">
    <source>
        <dbReference type="ARBA" id="ARBA00023002"/>
    </source>
</evidence>
<dbReference type="AlphaFoldDB" id="A0A1P8WP33"/>
<evidence type="ECO:0000256" key="1">
    <source>
        <dbReference type="ARBA" id="ARBA00007198"/>
    </source>
</evidence>
<dbReference type="RefSeq" id="WP_077028588.1">
    <property type="nucleotide sequence ID" value="NZ_CP017641.1"/>
</dbReference>
<reference evidence="4 5" key="1">
    <citation type="journal article" date="2016" name="Front. Microbiol.">
        <title>Fuerstia marisgermanicae gen. nov., sp. nov., an Unusual Member of the Phylum Planctomycetes from the German Wadden Sea.</title>
        <authorList>
            <person name="Kohn T."/>
            <person name="Heuer A."/>
            <person name="Jogler M."/>
            <person name="Vollmers J."/>
            <person name="Boedeker C."/>
            <person name="Bunk B."/>
            <person name="Rast P."/>
            <person name="Borchert D."/>
            <person name="Glockner I."/>
            <person name="Freese H.M."/>
            <person name="Klenk H.P."/>
            <person name="Overmann J."/>
            <person name="Kaster A.K."/>
            <person name="Rohde M."/>
            <person name="Wiegand S."/>
            <person name="Jogler C."/>
        </authorList>
    </citation>
    <scope>NUCLEOTIDE SEQUENCE [LARGE SCALE GENOMIC DNA]</scope>
    <source>
        <strain evidence="4 5">NH11</strain>
    </source>
</reference>
<evidence type="ECO:0000313" key="4">
    <source>
        <dbReference type="EMBL" id="APZ95822.1"/>
    </source>
</evidence>
<dbReference type="InterPro" id="IPR006660">
    <property type="entry name" value="Arsenate_reductase-like"/>
</dbReference>
<keyword evidence="2 4" id="KW-0560">Oxidoreductase</keyword>
<dbReference type="PANTHER" id="PTHR30041:SF4">
    <property type="entry name" value="ARSENATE REDUCTASE"/>
    <property type="match status" value="1"/>
</dbReference>
<dbReference type="InterPro" id="IPR036249">
    <property type="entry name" value="Thioredoxin-like_sf"/>
</dbReference>
<dbReference type="Proteomes" id="UP000187735">
    <property type="component" value="Chromosome"/>
</dbReference>
<accession>A0A1P8WP33</accession>
<organism evidence="4 5">
    <name type="scientific">Fuerstiella marisgermanici</name>
    <dbReference type="NCBI Taxonomy" id="1891926"/>
    <lineage>
        <taxon>Bacteria</taxon>
        <taxon>Pseudomonadati</taxon>
        <taxon>Planctomycetota</taxon>
        <taxon>Planctomycetia</taxon>
        <taxon>Planctomycetales</taxon>
        <taxon>Planctomycetaceae</taxon>
        <taxon>Fuerstiella</taxon>
    </lineage>
</organism>
<dbReference type="EC" id="1.20.4.1" evidence="4"/>
<dbReference type="NCBIfam" id="TIGR00014">
    <property type="entry name" value="arsC"/>
    <property type="match status" value="1"/>
</dbReference>
<evidence type="ECO:0000313" key="5">
    <source>
        <dbReference type="Proteomes" id="UP000187735"/>
    </source>
</evidence>
<dbReference type="PROSITE" id="PS51353">
    <property type="entry name" value="ARSC"/>
    <property type="match status" value="1"/>
</dbReference>
<comment type="similarity">
    <text evidence="1 3">Belongs to the ArsC family.</text>
</comment>
<dbReference type="Pfam" id="PF03960">
    <property type="entry name" value="ArsC"/>
    <property type="match status" value="1"/>
</dbReference>
<dbReference type="PANTHER" id="PTHR30041">
    <property type="entry name" value="ARSENATE REDUCTASE"/>
    <property type="match status" value="1"/>
</dbReference>